<gene>
    <name evidence="8" type="ORF">ACFQMG_33610</name>
</gene>
<dbReference type="InterPro" id="IPR016032">
    <property type="entry name" value="Sig_transdc_resp-reg_C-effctor"/>
</dbReference>
<keyword evidence="4 6" id="KW-0238">DNA-binding</keyword>
<dbReference type="PANTHER" id="PTHR35807:SF1">
    <property type="entry name" value="TRANSCRIPTIONAL REGULATOR REDD"/>
    <property type="match status" value="1"/>
</dbReference>
<dbReference type="InterPro" id="IPR011990">
    <property type="entry name" value="TPR-like_helical_dom_sf"/>
</dbReference>
<accession>A0ABW2G866</accession>
<comment type="similarity">
    <text evidence="1">Belongs to the AfsR/DnrI/RedD regulatory family.</text>
</comment>
<dbReference type="InterPro" id="IPR036388">
    <property type="entry name" value="WH-like_DNA-bd_sf"/>
</dbReference>
<dbReference type="SMART" id="SM00862">
    <property type="entry name" value="Trans_reg_C"/>
    <property type="match status" value="1"/>
</dbReference>
<evidence type="ECO:0000259" key="7">
    <source>
        <dbReference type="PROSITE" id="PS51755"/>
    </source>
</evidence>
<reference evidence="9" key="1">
    <citation type="journal article" date="2019" name="Int. J. Syst. Evol. Microbiol.">
        <title>The Global Catalogue of Microorganisms (GCM) 10K type strain sequencing project: providing services to taxonomists for standard genome sequencing and annotation.</title>
        <authorList>
            <consortium name="The Broad Institute Genomics Platform"/>
            <consortium name="The Broad Institute Genome Sequencing Center for Infectious Disease"/>
            <person name="Wu L."/>
            <person name="Ma J."/>
        </authorList>
    </citation>
    <scope>NUCLEOTIDE SEQUENCE [LARGE SCALE GENOMIC DNA]</scope>
    <source>
        <strain evidence="9">CGMCC 1.12859</strain>
    </source>
</reference>
<dbReference type="InterPro" id="IPR001867">
    <property type="entry name" value="OmpR/PhoB-type_DNA-bd"/>
</dbReference>
<dbReference type="Gene3D" id="1.25.40.10">
    <property type="entry name" value="Tetratricopeptide repeat domain"/>
    <property type="match status" value="1"/>
</dbReference>
<dbReference type="PANTHER" id="PTHR35807">
    <property type="entry name" value="TRANSCRIPTIONAL REGULATOR REDD-RELATED"/>
    <property type="match status" value="1"/>
</dbReference>
<dbReference type="Pfam" id="PF03704">
    <property type="entry name" value="BTAD"/>
    <property type="match status" value="1"/>
</dbReference>
<dbReference type="Gene3D" id="1.10.10.10">
    <property type="entry name" value="Winged helix-like DNA-binding domain superfamily/Winged helix DNA-binding domain"/>
    <property type="match status" value="1"/>
</dbReference>
<organism evidence="8 9">
    <name type="scientific">Kitasatospora paranensis</name>
    <dbReference type="NCBI Taxonomy" id="258053"/>
    <lineage>
        <taxon>Bacteria</taxon>
        <taxon>Bacillati</taxon>
        <taxon>Actinomycetota</taxon>
        <taxon>Actinomycetes</taxon>
        <taxon>Kitasatosporales</taxon>
        <taxon>Streptomycetaceae</taxon>
        <taxon>Kitasatospora</taxon>
    </lineage>
</organism>
<dbReference type="SMART" id="SM01043">
    <property type="entry name" value="BTAD"/>
    <property type="match status" value="1"/>
</dbReference>
<dbReference type="SUPFAM" id="SSF48452">
    <property type="entry name" value="TPR-like"/>
    <property type="match status" value="1"/>
</dbReference>
<evidence type="ECO:0000256" key="6">
    <source>
        <dbReference type="PROSITE-ProRule" id="PRU01091"/>
    </source>
</evidence>
<evidence type="ECO:0000256" key="2">
    <source>
        <dbReference type="ARBA" id="ARBA00023012"/>
    </source>
</evidence>
<evidence type="ECO:0000313" key="8">
    <source>
        <dbReference type="EMBL" id="MFC7184499.1"/>
    </source>
</evidence>
<dbReference type="Pfam" id="PF00486">
    <property type="entry name" value="Trans_reg_C"/>
    <property type="match status" value="1"/>
</dbReference>
<dbReference type="InterPro" id="IPR051677">
    <property type="entry name" value="AfsR-DnrI-RedD_regulator"/>
</dbReference>
<feature type="domain" description="OmpR/PhoB-type" evidence="7">
    <location>
        <begin position="1"/>
        <end position="97"/>
    </location>
</feature>
<dbReference type="SUPFAM" id="SSF46894">
    <property type="entry name" value="C-terminal effector domain of the bipartite response regulators"/>
    <property type="match status" value="1"/>
</dbReference>
<feature type="DNA-binding region" description="OmpR/PhoB-type" evidence="6">
    <location>
        <begin position="1"/>
        <end position="97"/>
    </location>
</feature>
<dbReference type="Proteomes" id="UP001596435">
    <property type="component" value="Unassembled WGS sequence"/>
</dbReference>
<evidence type="ECO:0000256" key="4">
    <source>
        <dbReference type="ARBA" id="ARBA00023125"/>
    </source>
</evidence>
<dbReference type="EMBL" id="JBHTAJ010000105">
    <property type="protein sequence ID" value="MFC7184499.1"/>
    <property type="molecule type" value="Genomic_DNA"/>
</dbReference>
<proteinExistence type="inferred from homology"/>
<evidence type="ECO:0000256" key="3">
    <source>
        <dbReference type="ARBA" id="ARBA00023015"/>
    </source>
</evidence>
<keyword evidence="2" id="KW-0902">Two-component regulatory system</keyword>
<name>A0ABW2G866_9ACTN</name>
<dbReference type="PROSITE" id="PS51755">
    <property type="entry name" value="OMPR_PHOB"/>
    <property type="match status" value="1"/>
</dbReference>
<dbReference type="InterPro" id="IPR005158">
    <property type="entry name" value="BTAD"/>
</dbReference>
<evidence type="ECO:0000256" key="1">
    <source>
        <dbReference type="ARBA" id="ARBA00005820"/>
    </source>
</evidence>
<keyword evidence="3" id="KW-0805">Transcription regulation</keyword>
<sequence length="268" mass="29230">MQINILGAVSAGPEGFEQTIPAQKVRTLLAVLALNVGRVVPHRALAEELWSDRPPVRLRNALQATVTRVRHVLEGPPCERGDGSVLRSVQHGYLLDLPRDRVDGTRFLDLCAQGSAAQRSGDPERALALLRAGLRLWRGPALFDAGDGLRCAAAAALFDERRLAAREDLAEALLTVGDVRQAVAELHPLVVDRPTHERLCELLMVALYRSGRQSEALTLYHRTRRRLDAELGLTPGADLQRRYLEILTQDPALTQGRPGVPVPVAAAG</sequence>
<evidence type="ECO:0000313" key="9">
    <source>
        <dbReference type="Proteomes" id="UP001596435"/>
    </source>
</evidence>
<protein>
    <submittedName>
        <fullName evidence="8">AfsR/SARP family transcriptional regulator</fullName>
    </submittedName>
</protein>
<dbReference type="RefSeq" id="WP_345705481.1">
    <property type="nucleotide sequence ID" value="NZ_BAABKV010000001.1"/>
</dbReference>
<evidence type="ECO:0000256" key="5">
    <source>
        <dbReference type="ARBA" id="ARBA00023163"/>
    </source>
</evidence>
<comment type="caution">
    <text evidence="8">The sequence shown here is derived from an EMBL/GenBank/DDBJ whole genome shotgun (WGS) entry which is preliminary data.</text>
</comment>
<keyword evidence="9" id="KW-1185">Reference proteome</keyword>
<keyword evidence="5" id="KW-0804">Transcription</keyword>
<dbReference type="CDD" id="cd15831">
    <property type="entry name" value="BTAD"/>
    <property type="match status" value="1"/>
</dbReference>